<dbReference type="AlphaFoldDB" id="A0A168M7H8"/>
<dbReference type="InterPro" id="IPR009688">
    <property type="entry name" value="FAM210A/B-like_dom"/>
</dbReference>
<keyword evidence="2" id="KW-0472">Membrane</keyword>
<gene>
    <name evidence="4" type="primary">ABSGL_03605.1 scaffold 4609</name>
</gene>
<keyword evidence="2" id="KW-1133">Transmembrane helix</keyword>
<dbReference type="EMBL" id="LT552047">
    <property type="protein sequence ID" value="SAL98078.1"/>
    <property type="molecule type" value="Genomic_DNA"/>
</dbReference>
<keyword evidence="2" id="KW-0812">Transmembrane</keyword>
<feature type="transmembrane region" description="Helical" evidence="2">
    <location>
        <begin position="74"/>
        <end position="96"/>
    </location>
</feature>
<reference evidence="4" key="1">
    <citation type="submission" date="2016-04" db="EMBL/GenBank/DDBJ databases">
        <authorList>
            <person name="Evans L.H."/>
            <person name="Alamgir A."/>
            <person name="Owens N."/>
            <person name="Weber N.D."/>
            <person name="Virtaneva K."/>
            <person name="Barbian K."/>
            <person name="Babar A."/>
            <person name="Rosenke K."/>
        </authorList>
    </citation>
    <scope>NUCLEOTIDE SEQUENCE [LARGE SCALE GENOMIC DNA]</scope>
    <source>
        <strain evidence="4">CBS 101.48</strain>
    </source>
</reference>
<evidence type="ECO:0000256" key="1">
    <source>
        <dbReference type="SAM" id="MobiDB-lite"/>
    </source>
</evidence>
<dbReference type="Pfam" id="PF06916">
    <property type="entry name" value="FAM210A-B_dom"/>
    <property type="match status" value="1"/>
</dbReference>
<keyword evidence="5" id="KW-1185">Reference proteome</keyword>
<dbReference type="FunCoup" id="A0A168M7H8">
    <property type="interactions" value="265"/>
</dbReference>
<organism evidence="4">
    <name type="scientific">Absidia glauca</name>
    <name type="common">Pin mould</name>
    <dbReference type="NCBI Taxonomy" id="4829"/>
    <lineage>
        <taxon>Eukaryota</taxon>
        <taxon>Fungi</taxon>
        <taxon>Fungi incertae sedis</taxon>
        <taxon>Mucoromycota</taxon>
        <taxon>Mucoromycotina</taxon>
        <taxon>Mucoromycetes</taxon>
        <taxon>Mucorales</taxon>
        <taxon>Cunninghamellaceae</taxon>
        <taxon>Absidia</taxon>
    </lineage>
</organism>
<sequence length="201" mass="22495">MSQRLLFASKPLFRPLKGSSILNVYRQHAWRQYTKEAATSSTQEVTRTTAASVKPVVVEGKFKQLARKYGPSGVLVYLGVGFIDLGFTFATIQLVGSDKVRLLEKRFMDTYRQNKERFGFKGTESTTTEHTHQEDEDEDGKPSLTSVFLLAYGIHKTLLLPVRLAITTAITPALVRKVHAWGWAKYAPRLFGVATSTVSKP</sequence>
<protein>
    <recommendedName>
        <fullName evidence="3">DUF1279 domain-containing protein</fullName>
    </recommendedName>
</protein>
<accession>A0A168M7H8</accession>
<name>A0A168M7H8_ABSGL</name>
<dbReference type="GO" id="GO:0005739">
    <property type="term" value="C:mitochondrion"/>
    <property type="evidence" value="ECO:0007669"/>
    <property type="project" value="TreeGrafter"/>
</dbReference>
<evidence type="ECO:0000313" key="4">
    <source>
        <dbReference type="EMBL" id="SAL98078.1"/>
    </source>
</evidence>
<evidence type="ECO:0000256" key="2">
    <source>
        <dbReference type="SAM" id="Phobius"/>
    </source>
</evidence>
<dbReference type="InParanoid" id="A0A168M7H8"/>
<dbReference type="Proteomes" id="UP000078561">
    <property type="component" value="Unassembled WGS sequence"/>
</dbReference>
<dbReference type="STRING" id="4829.A0A168M7H8"/>
<feature type="domain" description="DUF1279" evidence="3">
    <location>
        <begin position="61"/>
        <end position="172"/>
    </location>
</feature>
<dbReference type="PANTHER" id="PTHR21377">
    <property type="entry name" value="PROTEIN FAM210B, MITOCHONDRIAL"/>
    <property type="match status" value="1"/>
</dbReference>
<dbReference type="InterPro" id="IPR045866">
    <property type="entry name" value="FAM210A/B-like"/>
</dbReference>
<evidence type="ECO:0000259" key="3">
    <source>
        <dbReference type="Pfam" id="PF06916"/>
    </source>
</evidence>
<dbReference type="OMA" id="WAKYAPR"/>
<dbReference type="OrthoDB" id="426386at2759"/>
<feature type="region of interest" description="Disordered" evidence="1">
    <location>
        <begin position="120"/>
        <end position="141"/>
    </location>
</feature>
<evidence type="ECO:0000313" key="5">
    <source>
        <dbReference type="Proteomes" id="UP000078561"/>
    </source>
</evidence>
<dbReference type="PANTHER" id="PTHR21377:SF0">
    <property type="entry name" value="PROTEIN FAM210B, MITOCHONDRIAL"/>
    <property type="match status" value="1"/>
</dbReference>
<proteinExistence type="predicted"/>